<feature type="transmembrane region" description="Helical" evidence="7">
    <location>
        <begin position="68"/>
        <end position="95"/>
    </location>
</feature>
<dbReference type="InterPro" id="IPR035952">
    <property type="entry name" value="Rhomboid-like_sf"/>
</dbReference>
<evidence type="ECO:0000313" key="10">
    <source>
        <dbReference type="Proteomes" id="UP000018227"/>
    </source>
</evidence>
<feature type="transmembrane region" description="Helical" evidence="7">
    <location>
        <begin position="188"/>
        <end position="205"/>
    </location>
</feature>
<dbReference type="GO" id="GO:0016020">
    <property type="term" value="C:membrane"/>
    <property type="evidence" value="ECO:0007669"/>
    <property type="project" value="UniProtKB-SubCell"/>
</dbReference>
<reference evidence="9 10" key="1">
    <citation type="submission" date="2013-06" db="EMBL/GenBank/DDBJ databases">
        <authorList>
            <person name="Weinstock G."/>
            <person name="Sodergren E."/>
            <person name="Clifton S."/>
            <person name="Fulton L."/>
            <person name="Fulton B."/>
            <person name="Courtney L."/>
            <person name="Fronick C."/>
            <person name="Harrison M."/>
            <person name="Strong C."/>
            <person name="Farmer C."/>
            <person name="Delahaunty K."/>
            <person name="Markovic C."/>
            <person name="Hall O."/>
            <person name="Minx P."/>
            <person name="Tomlinson C."/>
            <person name="Mitreva M."/>
            <person name="Nelson J."/>
            <person name="Hou S."/>
            <person name="Wollam A."/>
            <person name="Pepin K.H."/>
            <person name="Johnson M."/>
            <person name="Bhonagiri V."/>
            <person name="Nash W.E."/>
            <person name="Warren W."/>
            <person name="Chinwalla A."/>
            <person name="Mardis E.R."/>
            <person name="Wilson R.K."/>
        </authorList>
    </citation>
    <scope>NUCLEOTIDE SEQUENCE [LARGE SCALE GENOMIC DNA]</scope>
    <source>
        <strain evidence="9 10">ATCC 51271</strain>
    </source>
</reference>
<dbReference type="Gene3D" id="1.20.1540.10">
    <property type="entry name" value="Rhomboid-like"/>
    <property type="match status" value="1"/>
</dbReference>
<comment type="subcellular location">
    <subcellularLocation>
        <location evidence="1">Membrane</location>
        <topology evidence="1">Multi-pass membrane protein</topology>
    </subcellularLocation>
</comment>
<evidence type="ECO:0000256" key="4">
    <source>
        <dbReference type="ARBA" id="ARBA00022801"/>
    </source>
</evidence>
<dbReference type="Proteomes" id="UP000018227">
    <property type="component" value="Unassembled WGS sequence"/>
</dbReference>
<keyword evidence="5 7" id="KW-1133">Transmembrane helix</keyword>
<dbReference type="HOGENOM" id="CLU_055068_3_0_9"/>
<dbReference type="GO" id="GO:0004252">
    <property type="term" value="F:serine-type endopeptidase activity"/>
    <property type="evidence" value="ECO:0007669"/>
    <property type="project" value="InterPro"/>
</dbReference>
<evidence type="ECO:0000256" key="1">
    <source>
        <dbReference type="ARBA" id="ARBA00004141"/>
    </source>
</evidence>
<evidence type="ECO:0000259" key="8">
    <source>
        <dbReference type="Pfam" id="PF01694"/>
    </source>
</evidence>
<evidence type="ECO:0000256" key="6">
    <source>
        <dbReference type="ARBA" id="ARBA00023136"/>
    </source>
</evidence>
<dbReference type="Pfam" id="PF01694">
    <property type="entry name" value="Rhomboid"/>
    <property type="match status" value="1"/>
</dbReference>
<name>V2XPQ1_9FIRM</name>
<dbReference type="eggNOG" id="COG0705">
    <property type="taxonomic scope" value="Bacteria"/>
</dbReference>
<dbReference type="InterPro" id="IPR050925">
    <property type="entry name" value="Rhomboid_protease_S54"/>
</dbReference>
<feature type="transmembrane region" description="Helical" evidence="7">
    <location>
        <begin position="21"/>
        <end position="40"/>
    </location>
</feature>
<accession>V2XPQ1</accession>
<dbReference type="STRING" id="592026.GCWU0000282_000476"/>
<keyword evidence="3 7" id="KW-0812">Transmembrane</keyword>
<dbReference type="SUPFAM" id="SSF144091">
    <property type="entry name" value="Rhomboid-like"/>
    <property type="match status" value="1"/>
</dbReference>
<feature type="domain" description="Peptidase S54 rhomboid" evidence="8">
    <location>
        <begin position="66"/>
        <end position="206"/>
    </location>
</feature>
<sequence>MFSLQVRDYFGIFEEHNKLRRLLLITSVLIGLNVVIYIILNMFLLQNGVDIISNFDNSWMAVKGNGEYYRIFTSMFLHADLNHLLNNMFVLFIIGKRYEESEGRFRFGLVYFLGGILASIASLSYNMIMRNEIVSLGASGAIFALIGASVASVVKNRNKLKTISKRQMILFAIFSLYAGFANTSTDNIAHLGGFVSGFLIGLVITKQSKNQEGIWHEY</sequence>
<proteinExistence type="inferred from homology"/>
<comment type="similarity">
    <text evidence="2">Belongs to the peptidase S54 family.</text>
</comment>
<evidence type="ECO:0000256" key="3">
    <source>
        <dbReference type="ARBA" id="ARBA00022692"/>
    </source>
</evidence>
<dbReference type="InterPro" id="IPR022764">
    <property type="entry name" value="Peptidase_S54_rhomboid_dom"/>
</dbReference>
<organism evidence="9 10">
    <name type="scientific">Catonella morbi ATCC 51271</name>
    <dbReference type="NCBI Taxonomy" id="592026"/>
    <lineage>
        <taxon>Bacteria</taxon>
        <taxon>Bacillati</taxon>
        <taxon>Bacillota</taxon>
        <taxon>Clostridia</taxon>
        <taxon>Lachnospirales</taxon>
        <taxon>Lachnospiraceae</taxon>
        <taxon>Catonella</taxon>
    </lineage>
</organism>
<evidence type="ECO:0000256" key="7">
    <source>
        <dbReference type="SAM" id="Phobius"/>
    </source>
</evidence>
<feature type="transmembrane region" description="Helical" evidence="7">
    <location>
        <begin position="107"/>
        <end position="127"/>
    </location>
</feature>
<evidence type="ECO:0000256" key="5">
    <source>
        <dbReference type="ARBA" id="ARBA00022989"/>
    </source>
</evidence>
<keyword evidence="6 7" id="KW-0472">Membrane</keyword>
<evidence type="ECO:0000256" key="2">
    <source>
        <dbReference type="ARBA" id="ARBA00009045"/>
    </source>
</evidence>
<feature type="transmembrane region" description="Helical" evidence="7">
    <location>
        <begin position="133"/>
        <end position="154"/>
    </location>
</feature>
<dbReference type="AlphaFoldDB" id="V2XPQ1"/>
<feature type="transmembrane region" description="Helical" evidence="7">
    <location>
        <begin position="166"/>
        <end position="182"/>
    </location>
</feature>
<dbReference type="PANTHER" id="PTHR43731:SF14">
    <property type="entry name" value="PRESENILIN-ASSOCIATED RHOMBOID-LIKE PROTEIN, MITOCHONDRIAL"/>
    <property type="match status" value="1"/>
</dbReference>
<evidence type="ECO:0000313" key="9">
    <source>
        <dbReference type="EMBL" id="ESL04129.1"/>
    </source>
</evidence>
<dbReference type="PANTHER" id="PTHR43731">
    <property type="entry name" value="RHOMBOID PROTEASE"/>
    <property type="match status" value="1"/>
</dbReference>
<keyword evidence="4" id="KW-0378">Hydrolase</keyword>
<comment type="caution">
    <text evidence="9">The sequence shown here is derived from an EMBL/GenBank/DDBJ whole genome shotgun (WGS) entry which is preliminary data.</text>
</comment>
<gene>
    <name evidence="9" type="ORF">GCWU0000282_000476</name>
</gene>
<keyword evidence="10" id="KW-1185">Reference proteome</keyword>
<dbReference type="EMBL" id="ACIL03000005">
    <property type="protein sequence ID" value="ESL04129.1"/>
    <property type="molecule type" value="Genomic_DNA"/>
</dbReference>
<protein>
    <submittedName>
        <fullName evidence="9">Peptidase, S54 family</fullName>
    </submittedName>
</protein>